<accession>A0A1H7DI06</accession>
<evidence type="ECO:0000256" key="1">
    <source>
        <dbReference type="ARBA" id="ARBA00004117"/>
    </source>
</evidence>
<evidence type="ECO:0000313" key="8">
    <source>
        <dbReference type="EMBL" id="SEK01429.1"/>
    </source>
</evidence>
<dbReference type="OrthoDB" id="9804559at2"/>
<dbReference type="InterPro" id="IPR001444">
    <property type="entry name" value="Flag_bb_rod_N"/>
</dbReference>
<dbReference type="AlphaFoldDB" id="A0A1H7DI06"/>
<dbReference type="NCBIfam" id="TIGR02490">
    <property type="entry name" value="flgF"/>
    <property type="match status" value="1"/>
</dbReference>
<evidence type="ECO:0000259" key="7">
    <source>
        <dbReference type="Pfam" id="PF22692"/>
    </source>
</evidence>
<dbReference type="InterPro" id="IPR019776">
    <property type="entry name" value="Flagellar_basal_body_rod_CS"/>
</dbReference>
<feature type="domain" description="Flagellar basal body rod protein N-terminal" evidence="5">
    <location>
        <begin position="11"/>
        <end position="35"/>
    </location>
</feature>
<keyword evidence="3 4" id="KW-0975">Bacterial flagellum</keyword>
<feature type="domain" description="Flagellar basal-body/hook protein C-terminal" evidence="6">
    <location>
        <begin position="190"/>
        <end position="231"/>
    </location>
</feature>
<dbReference type="STRING" id="1227549.SAMN05444007_111157"/>
<evidence type="ECO:0000256" key="2">
    <source>
        <dbReference type="ARBA" id="ARBA00009677"/>
    </source>
</evidence>
<reference evidence="8 9" key="1">
    <citation type="submission" date="2016-10" db="EMBL/GenBank/DDBJ databases">
        <authorList>
            <person name="de Groot N.N."/>
        </authorList>
    </citation>
    <scope>NUCLEOTIDE SEQUENCE [LARGE SCALE GENOMIC DNA]</scope>
    <source>
        <strain evidence="8 9">DSM 29340</strain>
    </source>
</reference>
<dbReference type="Pfam" id="PF00460">
    <property type="entry name" value="Flg_bb_rod"/>
    <property type="match status" value="1"/>
</dbReference>
<dbReference type="Proteomes" id="UP000199379">
    <property type="component" value="Unassembled WGS sequence"/>
</dbReference>
<dbReference type="NCBIfam" id="NF009332">
    <property type="entry name" value="PRK12690.1"/>
    <property type="match status" value="1"/>
</dbReference>
<dbReference type="InterPro" id="IPR020013">
    <property type="entry name" value="Flagellar_FlgE/F/G"/>
</dbReference>
<comment type="subunit">
    <text evidence="4">The basal body constitutes a major portion of the flagellar organelle and consists of five rings (E,L,P,S, and M) mounted on a central rod. The rod consists of about 26 subunits of FlgG in the distal portion, and FlgB, FlgC and FlgF are thought to build up the proximal portion of the rod with about 6 subunits each.</text>
</comment>
<gene>
    <name evidence="8" type="ORF">SAMN05444007_111157</name>
</gene>
<dbReference type="GO" id="GO:0030694">
    <property type="term" value="C:bacterial-type flagellum basal body, rod"/>
    <property type="evidence" value="ECO:0007669"/>
    <property type="project" value="UniProtKB-UniRule"/>
</dbReference>
<feature type="domain" description="Flagellar hook protein FlgE/F/G-like D1" evidence="7">
    <location>
        <begin position="81"/>
        <end position="147"/>
    </location>
</feature>
<dbReference type="PANTHER" id="PTHR30435">
    <property type="entry name" value="FLAGELLAR PROTEIN"/>
    <property type="match status" value="1"/>
</dbReference>
<keyword evidence="9" id="KW-1185">Reference proteome</keyword>
<dbReference type="PROSITE" id="PS00588">
    <property type="entry name" value="FLAGELLA_BB_ROD"/>
    <property type="match status" value="1"/>
</dbReference>
<dbReference type="SUPFAM" id="SSF117143">
    <property type="entry name" value="Flagellar hook protein flgE"/>
    <property type="match status" value="1"/>
</dbReference>
<evidence type="ECO:0000313" key="9">
    <source>
        <dbReference type="Proteomes" id="UP000199379"/>
    </source>
</evidence>
<dbReference type="NCBIfam" id="TIGR03506">
    <property type="entry name" value="FlgEFG_subfam"/>
    <property type="match status" value="1"/>
</dbReference>
<keyword evidence="8" id="KW-0966">Cell projection</keyword>
<dbReference type="InterPro" id="IPR037925">
    <property type="entry name" value="FlgE/F/G-like"/>
</dbReference>
<comment type="similarity">
    <text evidence="2 4">Belongs to the flagella basal body rod proteins family.</text>
</comment>
<dbReference type="Pfam" id="PF22692">
    <property type="entry name" value="LlgE_F_G_D1"/>
    <property type="match status" value="1"/>
</dbReference>
<dbReference type="InterPro" id="IPR012836">
    <property type="entry name" value="FlgF"/>
</dbReference>
<dbReference type="RefSeq" id="WP_092370185.1">
    <property type="nucleotide sequence ID" value="NZ_BMGV01000011.1"/>
</dbReference>
<evidence type="ECO:0000256" key="4">
    <source>
        <dbReference type="RuleBase" id="RU362116"/>
    </source>
</evidence>
<proteinExistence type="inferred from homology"/>
<dbReference type="EMBL" id="FNYD01000011">
    <property type="protein sequence ID" value="SEK01429.1"/>
    <property type="molecule type" value="Genomic_DNA"/>
</dbReference>
<dbReference type="PANTHER" id="PTHR30435:SF19">
    <property type="entry name" value="FLAGELLAR BASAL-BODY ROD PROTEIN FLGG"/>
    <property type="match status" value="1"/>
</dbReference>
<dbReference type="InterPro" id="IPR053967">
    <property type="entry name" value="LlgE_F_G-like_D1"/>
</dbReference>
<sequence length="237" mass="25250">MESAGYATLSRQSGLMSELRVVANNIANAATTGYRQQGLVFSEFVVDLPRQSSLSMARAQVRDTAFMQGVLSQTGGQFDFAIEGDGFFMVETPSGNRLTRAGSFSPDAAGDLVTAQGHRVLDAGGAPLFVPPDARSFDVGADGTISADGRLLGQLGVYSPADPGTLIREGGVLFRAEGEVEPAIEARVLQGFLEGSNVNAIEQMARLVEVQRAYELGQSFLDAEDKRIREAVKALMR</sequence>
<dbReference type="GO" id="GO:0071978">
    <property type="term" value="P:bacterial-type flagellum-dependent swarming motility"/>
    <property type="evidence" value="ECO:0007669"/>
    <property type="project" value="TreeGrafter"/>
</dbReference>
<evidence type="ECO:0000256" key="3">
    <source>
        <dbReference type="ARBA" id="ARBA00023143"/>
    </source>
</evidence>
<keyword evidence="8" id="KW-0282">Flagellum</keyword>
<dbReference type="Pfam" id="PF06429">
    <property type="entry name" value="Flg_bbr_C"/>
    <property type="match status" value="1"/>
</dbReference>
<keyword evidence="8" id="KW-0969">Cilium</keyword>
<organism evidence="8 9">
    <name type="scientific">Cribrihabitans marinus</name>
    <dbReference type="NCBI Taxonomy" id="1227549"/>
    <lineage>
        <taxon>Bacteria</taxon>
        <taxon>Pseudomonadati</taxon>
        <taxon>Pseudomonadota</taxon>
        <taxon>Alphaproteobacteria</taxon>
        <taxon>Rhodobacterales</taxon>
        <taxon>Paracoccaceae</taxon>
        <taxon>Cribrihabitans</taxon>
    </lineage>
</organism>
<evidence type="ECO:0000259" key="5">
    <source>
        <dbReference type="Pfam" id="PF00460"/>
    </source>
</evidence>
<evidence type="ECO:0000259" key="6">
    <source>
        <dbReference type="Pfam" id="PF06429"/>
    </source>
</evidence>
<name>A0A1H7DI06_9RHOB</name>
<protein>
    <recommendedName>
        <fullName evidence="4">Flagellar basal-body rod protein FlgF</fullName>
    </recommendedName>
</protein>
<comment type="subcellular location">
    <subcellularLocation>
        <location evidence="1 4">Bacterial flagellum basal body</location>
    </subcellularLocation>
</comment>
<dbReference type="InterPro" id="IPR010930">
    <property type="entry name" value="Flg_bb/hook_C_dom"/>
</dbReference>